<evidence type="ECO:0000313" key="1">
    <source>
        <dbReference type="EMBL" id="KAJ3522321.1"/>
    </source>
</evidence>
<name>A0ACC1RR73_9APHY</name>
<accession>A0ACC1RR73</accession>
<sequence length="105" mass="11166">MSPVLGAQSLAATSPALSQETDSGGVELMLPPFNCRASSHTLPIADEDAPEGLTLTGTAKNGSVILKDALLQIQTRLADLTKHVERERETADPEPLYNLPTSRRA</sequence>
<dbReference type="EMBL" id="JANHOG010002545">
    <property type="protein sequence ID" value="KAJ3522321.1"/>
    <property type="molecule type" value="Genomic_DNA"/>
</dbReference>
<proteinExistence type="predicted"/>
<reference evidence="1" key="1">
    <citation type="submission" date="2022-07" db="EMBL/GenBank/DDBJ databases">
        <title>Genome Sequence of Phlebia brevispora.</title>
        <authorList>
            <person name="Buettner E."/>
        </authorList>
    </citation>
    <scope>NUCLEOTIDE SEQUENCE</scope>
    <source>
        <strain evidence="1">MPL23</strain>
    </source>
</reference>
<gene>
    <name evidence="1" type="ORF">NM688_g8891</name>
</gene>
<evidence type="ECO:0000313" key="2">
    <source>
        <dbReference type="Proteomes" id="UP001148662"/>
    </source>
</evidence>
<comment type="caution">
    <text evidence="1">The sequence shown here is derived from an EMBL/GenBank/DDBJ whole genome shotgun (WGS) entry which is preliminary data.</text>
</comment>
<keyword evidence="2" id="KW-1185">Reference proteome</keyword>
<protein>
    <submittedName>
        <fullName evidence="1">Uncharacterized protein</fullName>
    </submittedName>
</protein>
<organism evidence="1 2">
    <name type="scientific">Phlebia brevispora</name>
    <dbReference type="NCBI Taxonomy" id="194682"/>
    <lineage>
        <taxon>Eukaryota</taxon>
        <taxon>Fungi</taxon>
        <taxon>Dikarya</taxon>
        <taxon>Basidiomycota</taxon>
        <taxon>Agaricomycotina</taxon>
        <taxon>Agaricomycetes</taxon>
        <taxon>Polyporales</taxon>
        <taxon>Meruliaceae</taxon>
        <taxon>Phlebia</taxon>
    </lineage>
</organism>
<dbReference type="Proteomes" id="UP001148662">
    <property type="component" value="Unassembled WGS sequence"/>
</dbReference>